<protein>
    <submittedName>
        <fullName evidence="5">Phage baseplate assembly protein V</fullName>
    </submittedName>
</protein>
<evidence type="ECO:0000313" key="5">
    <source>
        <dbReference type="EMBL" id="WXB02128.1"/>
    </source>
</evidence>
<dbReference type="Pfam" id="PF22178">
    <property type="entry name" value="Gp5_trimer_C"/>
    <property type="match status" value="1"/>
</dbReference>
<dbReference type="Gene3D" id="2.40.50.230">
    <property type="entry name" value="Gp5 N-terminal domain"/>
    <property type="match status" value="1"/>
</dbReference>
<evidence type="ECO:0000259" key="4">
    <source>
        <dbReference type="Pfam" id="PF22178"/>
    </source>
</evidence>
<dbReference type="SUPFAM" id="SSF69279">
    <property type="entry name" value="Phage tail proteins"/>
    <property type="match status" value="2"/>
</dbReference>
<keyword evidence="6" id="KW-1185">Reference proteome</keyword>
<evidence type="ECO:0000259" key="2">
    <source>
        <dbReference type="Pfam" id="PF01471"/>
    </source>
</evidence>
<dbReference type="Pfam" id="PF05954">
    <property type="entry name" value="Phage_GPD"/>
    <property type="match status" value="2"/>
</dbReference>
<evidence type="ECO:0000313" key="6">
    <source>
        <dbReference type="Proteomes" id="UP001374803"/>
    </source>
</evidence>
<feature type="compositionally biased region" description="Basic and acidic residues" evidence="1">
    <location>
        <begin position="383"/>
        <end position="392"/>
    </location>
</feature>
<evidence type="ECO:0000259" key="3">
    <source>
        <dbReference type="Pfam" id="PF04717"/>
    </source>
</evidence>
<dbReference type="SUPFAM" id="SSF47090">
    <property type="entry name" value="PGBD-like"/>
    <property type="match status" value="1"/>
</dbReference>
<feature type="region of interest" description="Disordered" evidence="1">
    <location>
        <begin position="381"/>
        <end position="403"/>
    </location>
</feature>
<dbReference type="SUPFAM" id="SSF69349">
    <property type="entry name" value="Phage fibre proteins"/>
    <property type="match status" value="1"/>
</dbReference>
<reference evidence="5" key="1">
    <citation type="submission" date="2021-12" db="EMBL/GenBank/DDBJ databases">
        <title>Discovery of the Pendulisporaceae a myxobacterial family with distinct sporulation behavior and unique specialized metabolism.</title>
        <authorList>
            <person name="Garcia R."/>
            <person name="Popoff A."/>
            <person name="Bader C.D."/>
            <person name="Loehr J."/>
            <person name="Walesch S."/>
            <person name="Walt C."/>
            <person name="Boldt J."/>
            <person name="Bunk B."/>
            <person name="Haeckl F.J.F.P.J."/>
            <person name="Gunesch A.P."/>
            <person name="Birkelbach J."/>
            <person name="Nuebel U."/>
            <person name="Pietschmann T."/>
            <person name="Bach T."/>
            <person name="Mueller R."/>
        </authorList>
    </citation>
    <scope>NUCLEOTIDE SEQUENCE</scope>
    <source>
        <strain evidence="5">MSr11367</strain>
    </source>
</reference>
<dbReference type="Pfam" id="PF01471">
    <property type="entry name" value="PG_binding_1"/>
    <property type="match status" value="1"/>
</dbReference>
<proteinExistence type="predicted"/>
<accession>A0ABZ2KWH5</accession>
<name>A0ABZ2KWH5_9BACT</name>
<dbReference type="Gene3D" id="3.55.50.10">
    <property type="entry name" value="Baseplate protein-like domains"/>
    <property type="match status" value="1"/>
</dbReference>
<dbReference type="EMBL" id="CP089983">
    <property type="protein sequence ID" value="WXB02128.1"/>
    <property type="molecule type" value="Genomic_DNA"/>
</dbReference>
<dbReference type="Pfam" id="PF04717">
    <property type="entry name" value="Phage_base_V"/>
    <property type="match status" value="1"/>
</dbReference>
<dbReference type="Proteomes" id="UP001374803">
    <property type="component" value="Chromosome"/>
</dbReference>
<evidence type="ECO:0000256" key="1">
    <source>
        <dbReference type="SAM" id="MobiDB-lite"/>
    </source>
</evidence>
<dbReference type="InterPro" id="IPR037026">
    <property type="entry name" value="Vgr_OB-fold_dom_sf"/>
</dbReference>
<feature type="domain" description="Peptidoglycan binding-like" evidence="2">
    <location>
        <begin position="976"/>
        <end position="1024"/>
    </location>
</feature>
<feature type="domain" description="Gp5/Type VI secretion system Vgr protein OB-fold" evidence="3">
    <location>
        <begin position="547"/>
        <end position="595"/>
    </location>
</feature>
<sequence>MNGFPGLDKVGAVLKTLTDLGAKPKLRDPFELVAAGLAERKVEVLAIHGVEQINDIPRYDIVFAADGDATVLDATLRGNHGSLRIRTSGEIQVIQGLVLEYSTLGPLGGRPDMLRHQVRIEHKLALLRTSKKNRFFPDLTAPEVLKEVLALHGIDPEAECEFHIKRDYPSLSFTCQTDETDWEFFCRVASNAGIHFWIEHAKAQNDRLADVGSAIDTLGAAATKLSGALGKAAGKVTSALKVHPVIHFGDDATHNTALQELSALSQAAGALIQKGAEFLGVDNIVEANVAETLHYDDGRRANTDEELIFEFKHRKRVRVKSVRLMQFNVQAASLWQAEATSADATVSVKPKVGLALTSKGISAKARVDVDADIDSPAIRPAQAHRDEEHVDPTQRLYGDSQERAERALERQRVNYATARGTSNCRRLFPGARFRLGSYPVAARNRDYTVTKIVCDGVHPEYATSPSDLYSVSFQCIPSDVAPIPRERKRPTRLGLEIAEVLDFTEAGEERLTTNARGYILVRPTWAIDPEPTTVQGIVGARIAGAQDRTMGWVPVLQRIAGPGWGEQSLPEAGMHAVIGFLHGDAEQPVALGCYYSDVNPMPWPDENQKWGHVIRSRHGGPDQYCEISIDRRLGKELITIRSQRNLEEHVLADRLASIGNDSFTFVGNDSSTSIEGNAGLGIRRDYTLSVGGNVTTTIEESSNTTILKDLTELVQGSVERTVRGSQKQETVGDVHAKVRGELVTSVDDSLTANVGKQVGLTVGTHGTAAIINAHVHGDAQLVAGRHIKLFAEESLTIGVGSSMVEVHKNRVRISASAVEIVAHDGASLAAKHVSIAGSEKVDQRSPKIHLTSEGADLTMDTNAALSGAEVQLNPPTNPSPEKLQQLTSAPLAMFHVELNDPHLEPYANKRYVLELGPYRFEGATDANGAVTQQVPRDAPDGFLTIWYVTHPVGPTRKYRVSIRPMPPITTLEGVVRRLSHLGYFEGSVPKTKSAALTAAIAQFQSDHLRDGLTITGELDPNTLSVVQRYHGY</sequence>
<dbReference type="Gene3D" id="2.30.110.50">
    <property type="match status" value="1"/>
</dbReference>
<feature type="domain" description="Gp5/Type VI secretion system Vgr C-terminal trimerisation" evidence="4">
    <location>
        <begin position="615"/>
        <end position="715"/>
    </location>
</feature>
<organism evidence="5 6">
    <name type="scientific">Pendulispora rubella</name>
    <dbReference type="NCBI Taxonomy" id="2741070"/>
    <lineage>
        <taxon>Bacteria</taxon>
        <taxon>Pseudomonadati</taxon>
        <taxon>Myxococcota</taxon>
        <taxon>Myxococcia</taxon>
        <taxon>Myxococcales</taxon>
        <taxon>Sorangiineae</taxon>
        <taxon>Pendulisporaceae</taxon>
        <taxon>Pendulispora</taxon>
    </lineage>
</organism>
<dbReference type="SUPFAM" id="SSF69255">
    <property type="entry name" value="gp5 N-terminal domain-like"/>
    <property type="match status" value="1"/>
</dbReference>
<dbReference type="InterPro" id="IPR054030">
    <property type="entry name" value="Gp5_Vgr_C"/>
</dbReference>
<gene>
    <name evidence="5" type="ORF">LVJ94_35090</name>
</gene>
<dbReference type="InterPro" id="IPR036365">
    <property type="entry name" value="PGBD-like_sf"/>
</dbReference>
<dbReference type="InterPro" id="IPR006531">
    <property type="entry name" value="Gp5/Vgr_OB"/>
</dbReference>
<dbReference type="RefSeq" id="WP_394831755.1">
    <property type="nucleotide sequence ID" value="NZ_CP089929.1"/>
</dbReference>
<dbReference type="InterPro" id="IPR002477">
    <property type="entry name" value="Peptidoglycan-bd-like"/>
</dbReference>